<evidence type="ECO:0000313" key="9">
    <source>
        <dbReference type="EMBL" id="AGS52036.1"/>
    </source>
</evidence>
<keyword evidence="5 9" id="KW-0378">Hydrolase</keyword>
<dbReference type="InterPro" id="IPR023367">
    <property type="entry name" value="Peptidase_M42_dom2"/>
</dbReference>
<keyword evidence="4 8" id="KW-0479">Metal-binding</keyword>
<dbReference type="PANTHER" id="PTHR32481:SF0">
    <property type="entry name" value="AMINOPEPTIDASE YPDE-RELATED"/>
    <property type="match status" value="1"/>
</dbReference>
<reference evidence="9" key="1">
    <citation type="submission" date="2012-03" db="EMBL/GenBank/DDBJ databases">
        <title>Functional metagenomics reveals considerable lignocellulase gene clusters in the gut microbiome of a wood-feeding higher termite.</title>
        <authorList>
            <person name="Liu N."/>
        </authorList>
    </citation>
    <scope>NUCLEOTIDE SEQUENCE</scope>
</reference>
<feature type="active site" description="Proton acceptor" evidence="7">
    <location>
        <position position="215"/>
    </location>
</feature>
<name>A0A806KBS7_9BACT</name>
<feature type="binding site" evidence="8">
    <location>
        <position position="183"/>
    </location>
    <ligand>
        <name>Zn(2+)</name>
        <dbReference type="ChEBI" id="CHEBI:29105"/>
        <label>2</label>
    </ligand>
</feature>
<evidence type="ECO:0000256" key="6">
    <source>
        <dbReference type="PIRNR" id="PIRNR001123"/>
    </source>
</evidence>
<comment type="cofactor">
    <cofactor evidence="8">
        <name>a divalent metal cation</name>
        <dbReference type="ChEBI" id="CHEBI:60240"/>
    </cofactor>
    <text evidence="8">Binds 2 divalent metal cations per subunit.</text>
</comment>
<dbReference type="SUPFAM" id="SSF53187">
    <property type="entry name" value="Zn-dependent exopeptidases"/>
    <property type="match status" value="1"/>
</dbReference>
<dbReference type="EC" id="3.4.11.-" evidence="9"/>
<keyword evidence="2 9" id="KW-0031">Aminopeptidase</keyword>
<evidence type="ECO:0000256" key="3">
    <source>
        <dbReference type="ARBA" id="ARBA00022670"/>
    </source>
</evidence>
<evidence type="ECO:0000256" key="7">
    <source>
        <dbReference type="PIRSR" id="PIRSR001123-1"/>
    </source>
</evidence>
<feature type="binding site" evidence="8">
    <location>
        <position position="238"/>
    </location>
    <ligand>
        <name>Zn(2+)</name>
        <dbReference type="ChEBI" id="CHEBI:29105"/>
        <label>1</label>
    </ligand>
</feature>
<proteinExistence type="inferred from homology"/>
<evidence type="ECO:0000256" key="4">
    <source>
        <dbReference type="ARBA" id="ARBA00022723"/>
    </source>
</evidence>
<feature type="binding site" evidence="8">
    <location>
        <position position="325"/>
    </location>
    <ligand>
        <name>Zn(2+)</name>
        <dbReference type="ChEBI" id="CHEBI:29105"/>
        <label>2</label>
    </ligand>
</feature>
<accession>A0A806KBS7</accession>
<dbReference type="PANTHER" id="PTHR32481">
    <property type="entry name" value="AMINOPEPTIDASE"/>
    <property type="match status" value="1"/>
</dbReference>
<organism evidence="9">
    <name type="scientific">uncultured bacterium contig00008</name>
    <dbReference type="NCBI Taxonomy" id="1181500"/>
    <lineage>
        <taxon>Bacteria</taxon>
        <taxon>environmental samples</taxon>
    </lineage>
</organism>
<sequence length="358" mass="39102">MNKETNLSLIKELSESFGPSGFEDEAVNIIRRHGEGLGDFSEDAMRNLYLYRAGNKPNLPVLLLDAHSDEVGFLIRAVKPNGTLEFVTLGGWIAANVPAHRVLIRNKDGKWIPGIAAGKQPHYLSEAERKQAPEISEMVIDVGACSDKEVSEDYRIAIGSPVVPDVSFEYNPEHDIMTGKAFDNRLGCAAIISLFRELEKEQLDVQLAAAFAAQEELGLRGATVTAQAVKPDMAISFEGSPADDTLGQSQAVQTAIKKGPMLRHFDSRMITNPRFQRFALDLAEKNHIPVQEAVRTGGATNAGVIHLSGKAVPSIVIGFPARYIHTHYSIASYCDFENSVRLGCEIVKSLNEKVLSGF</sequence>
<dbReference type="GO" id="GO:0006508">
    <property type="term" value="P:proteolysis"/>
    <property type="evidence" value="ECO:0007669"/>
    <property type="project" value="UniProtKB-KW"/>
</dbReference>
<evidence type="ECO:0000256" key="5">
    <source>
        <dbReference type="ARBA" id="ARBA00022801"/>
    </source>
</evidence>
<dbReference type="Pfam" id="PF05343">
    <property type="entry name" value="Peptidase_M42"/>
    <property type="match status" value="1"/>
</dbReference>
<dbReference type="Gene3D" id="2.40.30.40">
    <property type="entry name" value="Peptidase M42, domain 2"/>
    <property type="match status" value="1"/>
</dbReference>
<evidence type="ECO:0000256" key="2">
    <source>
        <dbReference type="ARBA" id="ARBA00022438"/>
    </source>
</evidence>
<dbReference type="SUPFAM" id="SSF101821">
    <property type="entry name" value="Aminopeptidase/glucanase lid domain"/>
    <property type="match status" value="1"/>
</dbReference>
<dbReference type="InterPro" id="IPR008007">
    <property type="entry name" value="Peptidase_M42"/>
</dbReference>
<dbReference type="InterPro" id="IPR051464">
    <property type="entry name" value="Peptidase_M42_aminopept"/>
</dbReference>
<feature type="binding site" evidence="8">
    <location>
        <position position="216"/>
    </location>
    <ligand>
        <name>Zn(2+)</name>
        <dbReference type="ChEBI" id="CHEBI:29105"/>
        <label>2</label>
    </ligand>
</feature>
<dbReference type="GO" id="GO:0004177">
    <property type="term" value="F:aminopeptidase activity"/>
    <property type="evidence" value="ECO:0007669"/>
    <property type="project" value="UniProtKB-UniRule"/>
</dbReference>
<dbReference type="PIRSF" id="PIRSF001123">
    <property type="entry name" value="PepA_GA"/>
    <property type="match status" value="1"/>
</dbReference>
<dbReference type="Gene3D" id="3.40.630.10">
    <property type="entry name" value="Zn peptidases"/>
    <property type="match status" value="1"/>
</dbReference>
<keyword evidence="3" id="KW-0645">Protease</keyword>
<evidence type="ECO:0000256" key="8">
    <source>
        <dbReference type="PIRSR" id="PIRSR001123-2"/>
    </source>
</evidence>
<comment type="similarity">
    <text evidence="1 6">Belongs to the peptidase M42 family.</text>
</comment>
<feature type="binding site" evidence="8">
    <location>
        <position position="183"/>
    </location>
    <ligand>
        <name>Zn(2+)</name>
        <dbReference type="ChEBI" id="CHEBI:29105"/>
        <label>1</label>
    </ligand>
</feature>
<dbReference type="AlphaFoldDB" id="A0A806KBS7"/>
<feature type="binding site" evidence="8">
    <location>
        <position position="67"/>
    </location>
    <ligand>
        <name>Zn(2+)</name>
        <dbReference type="ChEBI" id="CHEBI:29105"/>
        <label>1</label>
    </ligand>
</feature>
<dbReference type="GO" id="GO:0046872">
    <property type="term" value="F:metal ion binding"/>
    <property type="evidence" value="ECO:0007669"/>
    <property type="project" value="UniProtKB-UniRule"/>
</dbReference>
<dbReference type="EMBL" id="JQ844180">
    <property type="protein sequence ID" value="AGS52036.1"/>
    <property type="molecule type" value="Genomic_DNA"/>
</dbReference>
<protein>
    <submittedName>
        <fullName evidence="9">Deblocking aminopeptidase</fullName>
        <ecNumber evidence="9">3.4.11.-</ecNumber>
    </submittedName>
</protein>
<evidence type="ECO:0000256" key="1">
    <source>
        <dbReference type="ARBA" id="ARBA00006272"/>
    </source>
</evidence>